<dbReference type="AlphaFoldDB" id="A0AA36H8B1"/>
<dbReference type="EMBL" id="CATQJL010000316">
    <property type="protein sequence ID" value="CAJ0605971.1"/>
    <property type="molecule type" value="Genomic_DNA"/>
</dbReference>
<reference evidence="2" key="1">
    <citation type="submission" date="2023-07" db="EMBL/GenBank/DDBJ databases">
        <authorList>
            <consortium name="CYATHOMIX"/>
        </authorList>
    </citation>
    <scope>NUCLEOTIDE SEQUENCE</scope>
    <source>
        <strain evidence="2">N/A</strain>
    </source>
</reference>
<feature type="region of interest" description="Disordered" evidence="1">
    <location>
        <begin position="76"/>
        <end position="98"/>
    </location>
</feature>
<evidence type="ECO:0000313" key="3">
    <source>
        <dbReference type="Proteomes" id="UP001176961"/>
    </source>
</evidence>
<evidence type="ECO:0000256" key="1">
    <source>
        <dbReference type="SAM" id="MobiDB-lite"/>
    </source>
</evidence>
<feature type="compositionally biased region" description="Polar residues" evidence="1">
    <location>
        <begin position="212"/>
        <end position="230"/>
    </location>
</feature>
<proteinExistence type="predicted"/>
<keyword evidence="3" id="KW-1185">Reference proteome</keyword>
<accession>A0AA36H8B1</accession>
<dbReference type="Proteomes" id="UP001176961">
    <property type="component" value="Unassembled WGS sequence"/>
</dbReference>
<feature type="region of interest" description="Disordered" evidence="1">
    <location>
        <begin position="174"/>
        <end position="259"/>
    </location>
</feature>
<comment type="caution">
    <text evidence="2">The sequence shown here is derived from an EMBL/GenBank/DDBJ whole genome shotgun (WGS) entry which is preliminary data.</text>
</comment>
<organism evidence="2 3">
    <name type="scientific">Cylicocyclus nassatus</name>
    <name type="common">Nematode worm</name>
    <dbReference type="NCBI Taxonomy" id="53992"/>
    <lineage>
        <taxon>Eukaryota</taxon>
        <taxon>Metazoa</taxon>
        <taxon>Ecdysozoa</taxon>
        <taxon>Nematoda</taxon>
        <taxon>Chromadorea</taxon>
        <taxon>Rhabditida</taxon>
        <taxon>Rhabditina</taxon>
        <taxon>Rhabditomorpha</taxon>
        <taxon>Strongyloidea</taxon>
        <taxon>Strongylidae</taxon>
        <taxon>Cylicocyclus</taxon>
    </lineage>
</organism>
<feature type="compositionally biased region" description="Basic and acidic residues" evidence="1">
    <location>
        <begin position="231"/>
        <end position="259"/>
    </location>
</feature>
<sequence>MASTVRCLKGLVTKRNDAAMDWLQDSIQALTDAQVKESARRIRTSFDETPETTEEEEDHQDKYIEMTQATIMKLHERRTRSKKEEIAQGTSPIDEGASKTFVPRTATTLLLRRKHVVSSLNPKETEGSWKHSNSKPQHNEVRDWMQIMNQHFETLTQKMENGFKTVREEIKRHHEKAQSINTHTEHQTPGRTMQTEDQAKEGYVKNCRQRRMSSTTSQKSSNTAIRVQKQNNDKERKSAFKGAQERQTKRIFTDIKRAR</sequence>
<gene>
    <name evidence="2" type="ORF">CYNAS_LOCUS17954</name>
</gene>
<name>A0AA36H8B1_CYLNA</name>
<evidence type="ECO:0000313" key="2">
    <source>
        <dbReference type="EMBL" id="CAJ0605971.1"/>
    </source>
</evidence>
<protein>
    <submittedName>
        <fullName evidence="2">Uncharacterized protein</fullName>
    </submittedName>
</protein>